<proteinExistence type="predicted"/>
<dbReference type="EMBL" id="MDYQ01000122">
    <property type="protein sequence ID" value="PRP81508.1"/>
    <property type="molecule type" value="Genomic_DNA"/>
</dbReference>
<keyword evidence="1" id="KW-0175">Coiled coil</keyword>
<sequence length="434" mass="50611">MTTRAEHFRQLGNKYYMSLDPNLSPTIFIGRAGDAINAYRNSLLSSENDGDRAKALKNIGMTHLRTYEFQTQKQIAGELNCLRESAIHFYKALSFGQITREWHQINLPHLERILADMVRSIEQSEDGSQRVVQWLTSFLDEVSPVGGLTREKVLSLYTCVIDAIIRRHVRCLEDGDFMGAAVIKDCNRLLVRAACFCQDKELDETRDSVHLQQSLMESLQLMRTANEMLHHVLEQETLSMDMIWEILDIYKRVIVLTHERLLEVEAEAYSHTARIFRVIFHDNNRAKAYYRRCIHLCLSMSPKMMDSHAWYQECIEANIVFQQEEDRLAEEVRLRDTEVLREELKAELSELDGKRNKSVQKIFEWLLERHPPRNVDVVEKLAAVAAPGEVKKYLLKMIRLYHPDKNEGEDAKWRYLCGQITSLLNEKFANYKSE</sequence>
<evidence type="ECO:0000313" key="2">
    <source>
        <dbReference type="EMBL" id="PRP81508.1"/>
    </source>
</evidence>
<dbReference type="OrthoDB" id="3135773at2759"/>
<gene>
    <name evidence="2" type="ORF">PROFUN_10870</name>
</gene>
<dbReference type="InParanoid" id="A0A2P6NC38"/>
<dbReference type="AlphaFoldDB" id="A0A2P6NC38"/>
<name>A0A2P6NC38_9EUKA</name>
<feature type="coiled-coil region" evidence="1">
    <location>
        <begin position="334"/>
        <end position="361"/>
    </location>
</feature>
<organism evidence="2 3">
    <name type="scientific">Planoprotostelium fungivorum</name>
    <dbReference type="NCBI Taxonomy" id="1890364"/>
    <lineage>
        <taxon>Eukaryota</taxon>
        <taxon>Amoebozoa</taxon>
        <taxon>Evosea</taxon>
        <taxon>Variosea</taxon>
        <taxon>Cavosteliida</taxon>
        <taxon>Cavosteliaceae</taxon>
        <taxon>Planoprotostelium</taxon>
    </lineage>
</organism>
<protein>
    <recommendedName>
        <fullName evidence="4">J domain-containing protein</fullName>
    </recommendedName>
</protein>
<dbReference type="Gene3D" id="1.10.287.110">
    <property type="entry name" value="DnaJ domain"/>
    <property type="match status" value="1"/>
</dbReference>
<comment type="caution">
    <text evidence="2">The sequence shown here is derived from an EMBL/GenBank/DDBJ whole genome shotgun (WGS) entry which is preliminary data.</text>
</comment>
<reference evidence="2 3" key="1">
    <citation type="journal article" date="2018" name="Genome Biol. Evol.">
        <title>Multiple Roots of Fruiting Body Formation in Amoebozoa.</title>
        <authorList>
            <person name="Hillmann F."/>
            <person name="Forbes G."/>
            <person name="Novohradska S."/>
            <person name="Ferling I."/>
            <person name="Riege K."/>
            <person name="Groth M."/>
            <person name="Westermann M."/>
            <person name="Marz M."/>
            <person name="Spaller T."/>
            <person name="Winckler T."/>
            <person name="Schaap P."/>
            <person name="Glockner G."/>
        </authorList>
    </citation>
    <scope>NUCLEOTIDE SEQUENCE [LARGE SCALE GENOMIC DNA]</scope>
    <source>
        <strain evidence="2 3">Jena</strain>
    </source>
</reference>
<keyword evidence="3" id="KW-1185">Reference proteome</keyword>
<accession>A0A2P6NC38</accession>
<dbReference type="SUPFAM" id="SSF46565">
    <property type="entry name" value="Chaperone J-domain"/>
    <property type="match status" value="1"/>
</dbReference>
<evidence type="ECO:0000256" key="1">
    <source>
        <dbReference type="SAM" id="Coils"/>
    </source>
</evidence>
<dbReference type="Proteomes" id="UP000241769">
    <property type="component" value="Unassembled WGS sequence"/>
</dbReference>
<evidence type="ECO:0000313" key="3">
    <source>
        <dbReference type="Proteomes" id="UP000241769"/>
    </source>
</evidence>
<dbReference type="InterPro" id="IPR036869">
    <property type="entry name" value="J_dom_sf"/>
</dbReference>
<evidence type="ECO:0008006" key="4">
    <source>
        <dbReference type="Google" id="ProtNLM"/>
    </source>
</evidence>